<evidence type="ECO:0000313" key="1">
    <source>
        <dbReference type="EMBL" id="CAK0810265.1"/>
    </source>
</evidence>
<reference evidence="1" key="1">
    <citation type="submission" date="2023-10" db="EMBL/GenBank/DDBJ databases">
        <authorList>
            <person name="Chen Y."/>
            <person name="Shah S."/>
            <person name="Dougan E. K."/>
            <person name="Thang M."/>
            <person name="Chan C."/>
        </authorList>
    </citation>
    <scope>NUCLEOTIDE SEQUENCE [LARGE SCALE GENOMIC DNA]</scope>
</reference>
<protein>
    <submittedName>
        <fullName evidence="1">Uncharacterized protein</fullName>
    </submittedName>
</protein>
<dbReference type="Proteomes" id="UP001189429">
    <property type="component" value="Unassembled WGS sequence"/>
</dbReference>
<name>A0ABN9QVD1_9DINO</name>
<keyword evidence="2" id="KW-1185">Reference proteome</keyword>
<sequence length="116" mass="12911">PFWHEAGIAAFNRPPLNAWPSMAKGKGKDASRQGHTLPRTRVTAEKFTGVVVAWKGKFGWIKPDEEVEHEKASMRTGHRAGRPRQLLCVQRGAELRAQICSLTCKVGSPICSWVFT</sequence>
<accession>A0ABN9QVD1</accession>
<feature type="non-terminal residue" evidence="1">
    <location>
        <position position="1"/>
    </location>
</feature>
<gene>
    <name evidence="1" type="ORF">PCOR1329_LOCUS15280</name>
</gene>
<evidence type="ECO:0000313" key="2">
    <source>
        <dbReference type="Proteomes" id="UP001189429"/>
    </source>
</evidence>
<organism evidence="1 2">
    <name type="scientific">Prorocentrum cordatum</name>
    <dbReference type="NCBI Taxonomy" id="2364126"/>
    <lineage>
        <taxon>Eukaryota</taxon>
        <taxon>Sar</taxon>
        <taxon>Alveolata</taxon>
        <taxon>Dinophyceae</taxon>
        <taxon>Prorocentrales</taxon>
        <taxon>Prorocentraceae</taxon>
        <taxon>Prorocentrum</taxon>
    </lineage>
</organism>
<proteinExistence type="predicted"/>
<dbReference type="EMBL" id="CAUYUJ010004612">
    <property type="protein sequence ID" value="CAK0810265.1"/>
    <property type="molecule type" value="Genomic_DNA"/>
</dbReference>
<comment type="caution">
    <text evidence="1">The sequence shown here is derived from an EMBL/GenBank/DDBJ whole genome shotgun (WGS) entry which is preliminary data.</text>
</comment>